<name>A0A495BIG5_VOGIN</name>
<sequence length="187" mass="19530">MQTISQILLANQPWVLNVPNNFLQLVTAPAALDIRFMSGGRVQSTAEAVLEGFYCKLDGFDRIELISPVDQLVKIILSDGSAGSNRIAGEVSATVRGAGTVLNKPMITAIGAAEKVVCTARADRVAVRVLNSGTTNVALMAPGGNYADAVLVLAPGEMWLEETAPAAAWVAISDAAGGILKVQELIL</sequence>
<dbReference type="AlphaFoldDB" id="A0A495BIG5"/>
<dbReference type="EMBL" id="RBID01000011">
    <property type="protein sequence ID" value="RKQ61154.1"/>
    <property type="molecule type" value="Genomic_DNA"/>
</dbReference>
<organism evidence="1 2">
    <name type="scientific">Vogesella indigofera</name>
    <name type="common">Pseudomonas indigofera</name>
    <dbReference type="NCBI Taxonomy" id="45465"/>
    <lineage>
        <taxon>Bacteria</taxon>
        <taxon>Pseudomonadati</taxon>
        <taxon>Pseudomonadota</taxon>
        <taxon>Betaproteobacteria</taxon>
        <taxon>Neisseriales</taxon>
        <taxon>Chromobacteriaceae</taxon>
        <taxon>Vogesella</taxon>
    </lineage>
</organism>
<reference evidence="1 2" key="1">
    <citation type="submission" date="2018-10" db="EMBL/GenBank/DDBJ databases">
        <title>Genomic Encyclopedia of Type Strains, Phase IV (KMG-IV): sequencing the most valuable type-strain genomes for metagenomic binning, comparative biology and taxonomic classification.</title>
        <authorList>
            <person name="Goeker M."/>
        </authorList>
    </citation>
    <scope>NUCLEOTIDE SEQUENCE [LARGE SCALE GENOMIC DNA]</scope>
    <source>
        <strain evidence="1 2">DSM 3303</strain>
    </source>
</reference>
<proteinExistence type="predicted"/>
<dbReference type="Proteomes" id="UP000279384">
    <property type="component" value="Unassembled WGS sequence"/>
</dbReference>
<dbReference type="RefSeq" id="WP_120809809.1">
    <property type="nucleotide sequence ID" value="NZ_RBID01000011.1"/>
</dbReference>
<evidence type="ECO:0000313" key="1">
    <source>
        <dbReference type="EMBL" id="RKQ61154.1"/>
    </source>
</evidence>
<gene>
    <name evidence="1" type="ORF">C8E02_0921</name>
</gene>
<comment type="caution">
    <text evidence="1">The sequence shown here is derived from an EMBL/GenBank/DDBJ whole genome shotgun (WGS) entry which is preliminary data.</text>
</comment>
<accession>A0A495BIG5</accession>
<evidence type="ECO:0000313" key="2">
    <source>
        <dbReference type="Proteomes" id="UP000279384"/>
    </source>
</evidence>
<protein>
    <submittedName>
        <fullName evidence="1">Uncharacterized protein</fullName>
    </submittedName>
</protein>